<protein>
    <submittedName>
        <fullName evidence="2">Uncharacterized protein</fullName>
    </submittedName>
</protein>
<reference evidence="3" key="1">
    <citation type="submission" date="2017-09" db="EMBL/GenBank/DDBJ databases">
        <title>Depth-based differentiation of microbial function through sediment-hosted aquifers and enrichment of novel symbionts in the deep terrestrial subsurface.</title>
        <authorList>
            <person name="Probst A.J."/>
            <person name="Ladd B."/>
            <person name="Jarett J.K."/>
            <person name="Geller-Mcgrath D.E."/>
            <person name="Sieber C.M.K."/>
            <person name="Emerson J.B."/>
            <person name="Anantharaman K."/>
            <person name="Thomas B.C."/>
            <person name="Malmstrom R."/>
            <person name="Stieglmeier M."/>
            <person name="Klingl A."/>
            <person name="Woyke T."/>
            <person name="Ryan C.M."/>
            <person name="Banfield J.F."/>
        </authorList>
    </citation>
    <scope>NUCLEOTIDE SEQUENCE [LARGE SCALE GENOMIC DNA]</scope>
</reference>
<proteinExistence type="predicted"/>
<evidence type="ECO:0000313" key="3">
    <source>
        <dbReference type="Proteomes" id="UP000228596"/>
    </source>
</evidence>
<gene>
    <name evidence="2" type="ORF">COT77_03195</name>
</gene>
<dbReference type="EMBL" id="PEZV01000036">
    <property type="protein sequence ID" value="PIT97095.1"/>
    <property type="molecule type" value="Genomic_DNA"/>
</dbReference>
<dbReference type="AlphaFoldDB" id="A0A2M6WWC1"/>
<evidence type="ECO:0000256" key="1">
    <source>
        <dbReference type="SAM" id="MobiDB-lite"/>
    </source>
</evidence>
<comment type="caution">
    <text evidence="2">The sequence shown here is derived from an EMBL/GenBank/DDBJ whole genome shotgun (WGS) entry which is preliminary data.</text>
</comment>
<name>A0A2M6WWC1_9BACT</name>
<organism evidence="2 3">
    <name type="scientific">Candidatus Berkelbacteria bacterium CG10_big_fil_rev_8_21_14_0_10_41_12</name>
    <dbReference type="NCBI Taxonomy" id="1974513"/>
    <lineage>
        <taxon>Bacteria</taxon>
        <taxon>Candidatus Berkelbacteria</taxon>
    </lineage>
</organism>
<dbReference type="Proteomes" id="UP000228596">
    <property type="component" value="Unassembled WGS sequence"/>
</dbReference>
<accession>A0A2M6WWC1</accession>
<feature type="region of interest" description="Disordered" evidence="1">
    <location>
        <begin position="1"/>
        <end position="23"/>
    </location>
</feature>
<evidence type="ECO:0000313" key="2">
    <source>
        <dbReference type="EMBL" id="PIT97095.1"/>
    </source>
</evidence>
<sequence length="114" mass="12752">MPLFNGEQPTVPETIPASDDRGVEADGTERLIARVESAEKHFLGIVATEGPDSEIAREALGTYHNLLQILAGEKVDRDFWFNTEVYNTYIKAAKINPIYQDIADSAREDLEMLQ</sequence>